<reference evidence="1 2" key="1">
    <citation type="journal article" date="2024" name="IMA Fungus">
        <title>IMA Genome - F19 : A genome assembly and annotation guide to empower mycologists, including annotated draft genome sequences of Ceratocystis pirilliformis, Diaporthe australafricana, Fusarium ophioides, Paecilomyces lecythidis, and Sporothrix stenoceras.</title>
        <authorList>
            <person name="Aylward J."/>
            <person name="Wilson A.M."/>
            <person name="Visagie C.M."/>
            <person name="Spraker J."/>
            <person name="Barnes I."/>
            <person name="Buitendag C."/>
            <person name="Ceriani C."/>
            <person name="Del Mar Angel L."/>
            <person name="du Plessis D."/>
            <person name="Fuchs T."/>
            <person name="Gasser K."/>
            <person name="Kramer D."/>
            <person name="Li W."/>
            <person name="Munsamy K."/>
            <person name="Piso A."/>
            <person name="Price J.L."/>
            <person name="Sonnekus B."/>
            <person name="Thomas C."/>
            <person name="van der Nest A."/>
            <person name="van Dijk A."/>
            <person name="van Heerden A."/>
            <person name="van Vuuren N."/>
            <person name="Yilmaz N."/>
            <person name="Duong T.A."/>
            <person name="van der Merwe N.A."/>
            <person name="Wingfield M.J."/>
            <person name="Wingfield B.D."/>
        </authorList>
    </citation>
    <scope>NUCLEOTIDE SEQUENCE [LARGE SCALE GENOMIC DNA]</scope>
    <source>
        <strain evidence="1 2">CMW 18300</strain>
    </source>
</reference>
<sequence length="344" mass="39033">MDIKFHKSSIDTVDDPHRVAVTRAIANVLSTEIAEITFAQTKDGLPLVEVVDDGWSKLLEPDHPIFKHTELSPGSLDDVREFREGFDVRLLRFDTPLLNAFQAASPGSRAFKTRLIEILAVAIHQMAVLLYENNPDLSPESSSAVHRVHVWEPPKGPDSEWNTWWQFHPHGPPPTLFHHTWYINHDHYPDGAADVAGYWAESRIIGGVVLFDRSGSDPDAVYLHPDRDQVTYRISKLTDEQKVTLVDFLTINRSQDKELEAGYTQDDEGGSFEGKCPLPILSNETNLHRVDPEEPFSVTGVYRDVWEREMPVPEWMGDGRASYYPTKADQGDALLRWMRHGDSD</sequence>
<evidence type="ECO:0000313" key="1">
    <source>
        <dbReference type="EMBL" id="KAL1882967.1"/>
    </source>
</evidence>
<organism evidence="1 2">
    <name type="scientific">Diaporthe australafricana</name>
    <dbReference type="NCBI Taxonomy" id="127596"/>
    <lineage>
        <taxon>Eukaryota</taxon>
        <taxon>Fungi</taxon>
        <taxon>Dikarya</taxon>
        <taxon>Ascomycota</taxon>
        <taxon>Pezizomycotina</taxon>
        <taxon>Sordariomycetes</taxon>
        <taxon>Sordariomycetidae</taxon>
        <taxon>Diaporthales</taxon>
        <taxon>Diaporthaceae</taxon>
        <taxon>Diaporthe</taxon>
    </lineage>
</organism>
<dbReference type="EMBL" id="JAWRVE010000003">
    <property type="protein sequence ID" value="KAL1882967.1"/>
    <property type="molecule type" value="Genomic_DNA"/>
</dbReference>
<name>A0ABR3Y524_9PEZI</name>
<dbReference type="Proteomes" id="UP001583177">
    <property type="component" value="Unassembled WGS sequence"/>
</dbReference>
<comment type="caution">
    <text evidence="1">The sequence shown here is derived from an EMBL/GenBank/DDBJ whole genome shotgun (WGS) entry which is preliminary data.</text>
</comment>
<proteinExistence type="predicted"/>
<gene>
    <name evidence="1" type="ORF">Daus18300_000605</name>
</gene>
<protein>
    <submittedName>
        <fullName evidence="1">Uncharacterized protein</fullName>
    </submittedName>
</protein>
<keyword evidence="2" id="KW-1185">Reference proteome</keyword>
<accession>A0ABR3Y524</accession>
<evidence type="ECO:0000313" key="2">
    <source>
        <dbReference type="Proteomes" id="UP001583177"/>
    </source>
</evidence>